<dbReference type="RefSeq" id="WP_344172874.1">
    <property type="nucleotide sequence ID" value="NZ_BAAANC010000001.1"/>
</dbReference>
<dbReference type="Proteomes" id="UP001500363">
    <property type="component" value="Unassembled WGS sequence"/>
</dbReference>
<organism evidence="3 4">
    <name type="scientific">Kribbella lupini</name>
    <dbReference type="NCBI Taxonomy" id="291602"/>
    <lineage>
        <taxon>Bacteria</taxon>
        <taxon>Bacillati</taxon>
        <taxon>Actinomycetota</taxon>
        <taxon>Actinomycetes</taxon>
        <taxon>Propionibacteriales</taxon>
        <taxon>Kribbellaceae</taxon>
        <taxon>Kribbella</taxon>
    </lineage>
</organism>
<protein>
    <submittedName>
        <fullName evidence="3">Universal stress protein</fullName>
    </submittedName>
</protein>
<accession>A0ABP4LDC9</accession>
<evidence type="ECO:0000313" key="4">
    <source>
        <dbReference type="Proteomes" id="UP001500363"/>
    </source>
</evidence>
<dbReference type="EMBL" id="BAAANC010000001">
    <property type="protein sequence ID" value="GAA1521327.1"/>
    <property type="molecule type" value="Genomic_DNA"/>
</dbReference>
<dbReference type="Gene3D" id="3.40.50.620">
    <property type="entry name" value="HUPs"/>
    <property type="match status" value="2"/>
</dbReference>
<dbReference type="Pfam" id="PF00582">
    <property type="entry name" value="Usp"/>
    <property type="match status" value="2"/>
</dbReference>
<gene>
    <name evidence="3" type="ORF">GCM10009741_22910</name>
</gene>
<dbReference type="InterPro" id="IPR014729">
    <property type="entry name" value="Rossmann-like_a/b/a_fold"/>
</dbReference>
<dbReference type="SUPFAM" id="SSF52402">
    <property type="entry name" value="Adenine nucleotide alpha hydrolases-like"/>
    <property type="match status" value="2"/>
</dbReference>
<dbReference type="PANTHER" id="PTHR46268">
    <property type="entry name" value="STRESS RESPONSE PROTEIN NHAX"/>
    <property type="match status" value="1"/>
</dbReference>
<sequence>MSTWTRTGPVVVEVDGTAEGLRIVDYACLEAMRSGAELVLVTPYQAHTSFSPMTPSYRPKSPADLADAVARAAVAHLRHRYGYALQVVAETEEGSRAKVLRHAARHARMLVVGRTRARGPHRLLAAQSNLHLAARLGCPVVVVPETWKPSALDRNVAVGIDGTPLSNEALEFAFRAAADREGDLVVVHAGLPADHAGNDEDVDHSWIHRADQTLAEALAVWSNEFPEVRVTRFLSSRPAAAALVRESQHVGLVVVGSHAGPLPSDPVARRSIAAMTCPVAIVPHALTAQELELRRLVTAARRGEIVVPTY</sequence>
<evidence type="ECO:0000259" key="2">
    <source>
        <dbReference type="Pfam" id="PF00582"/>
    </source>
</evidence>
<name>A0ABP4LDC9_9ACTN</name>
<feature type="domain" description="UspA" evidence="2">
    <location>
        <begin position="154"/>
        <end position="283"/>
    </location>
</feature>
<evidence type="ECO:0000256" key="1">
    <source>
        <dbReference type="ARBA" id="ARBA00008791"/>
    </source>
</evidence>
<comment type="caution">
    <text evidence="3">The sequence shown here is derived from an EMBL/GenBank/DDBJ whole genome shotgun (WGS) entry which is preliminary data.</text>
</comment>
<keyword evidence="4" id="KW-1185">Reference proteome</keyword>
<reference evidence="4" key="1">
    <citation type="journal article" date="2019" name="Int. J. Syst. Evol. Microbiol.">
        <title>The Global Catalogue of Microorganisms (GCM) 10K type strain sequencing project: providing services to taxonomists for standard genome sequencing and annotation.</title>
        <authorList>
            <consortium name="The Broad Institute Genomics Platform"/>
            <consortium name="The Broad Institute Genome Sequencing Center for Infectious Disease"/>
            <person name="Wu L."/>
            <person name="Ma J."/>
        </authorList>
    </citation>
    <scope>NUCLEOTIDE SEQUENCE [LARGE SCALE GENOMIC DNA]</scope>
    <source>
        <strain evidence="4">JCM 14303</strain>
    </source>
</reference>
<proteinExistence type="inferred from homology"/>
<comment type="similarity">
    <text evidence="1">Belongs to the universal stress protein A family.</text>
</comment>
<dbReference type="PANTHER" id="PTHR46268:SF6">
    <property type="entry name" value="UNIVERSAL STRESS PROTEIN UP12"/>
    <property type="match status" value="1"/>
</dbReference>
<dbReference type="InterPro" id="IPR006016">
    <property type="entry name" value="UspA"/>
</dbReference>
<feature type="domain" description="UspA" evidence="2">
    <location>
        <begin position="9"/>
        <end position="144"/>
    </location>
</feature>
<evidence type="ECO:0000313" key="3">
    <source>
        <dbReference type="EMBL" id="GAA1521327.1"/>
    </source>
</evidence>